<proteinExistence type="predicted"/>
<sequence length="8" mass="918">MRDPVTSI</sequence>
<name>A0A0E9U999_ANGAN</name>
<organism evidence="1">
    <name type="scientific">Anguilla anguilla</name>
    <name type="common">European freshwater eel</name>
    <name type="synonym">Muraena anguilla</name>
    <dbReference type="NCBI Taxonomy" id="7936"/>
    <lineage>
        <taxon>Eukaryota</taxon>
        <taxon>Metazoa</taxon>
        <taxon>Chordata</taxon>
        <taxon>Craniata</taxon>
        <taxon>Vertebrata</taxon>
        <taxon>Euteleostomi</taxon>
        <taxon>Actinopterygii</taxon>
        <taxon>Neopterygii</taxon>
        <taxon>Teleostei</taxon>
        <taxon>Anguilliformes</taxon>
        <taxon>Anguillidae</taxon>
        <taxon>Anguilla</taxon>
    </lineage>
</organism>
<protein>
    <submittedName>
        <fullName evidence="1">Uncharacterized protein</fullName>
    </submittedName>
</protein>
<reference evidence="1" key="1">
    <citation type="submission" date="2014-11" db="EMBL/GenBank/DDBJ databases">
        <authorList>
            <person name="Amaro Gonzalez C."/>
        </authorList>
    </citation>
    <scope>NUCLEOTIDE SEQUENCE</scope>
</reference>
<reference evidence="1" key="2">
    <citation type="journal article" date="2015" name="Fish Shellfish Immunol.">
        <title>Early steps in the European eel (Anguilla anguilla)-Vibrio vulnificus interaction in the gills: Role of the RtxA13 toxin.</title>
        <authorList>
            <person name="Callol A."/>
            <person name="Pajuelo D."/>
            <person name="Ebbesson L."/>
            <person name="Teles M."/>
            <person name="MacKenzie S."/>
            <person name="Amaro C."/>
        </authorList>
    </citation>
    <scope>NUCLEOTIDE SEQUENCE</scope>
</reference>
<dbReference type="EMBL" id="GBXM01046847">
    <property type="protein sequence ID" value="JAH61730.1"/>
    <property type="molecule type" value="Transcribed_RNA"/>
</dbReference>
<evidence type="ECO:0000313" key="1">
    <source>
        <dbReference type="EMBL" id="JAH61730.1"/>
    </source>
</evidence>
<accession>A0A0E9U999</accession>